<dbReference type="SUPFAM" id="SSF53474">
    <property type="entry name" value="alpha/beta-Hydrolases"/>
    <property type="match status" value="1"/>
</dbReference>
<dbReference type="InterPro" id="IPR052897">
    <property type="entry name" value="Sec-Metab_Biosynth_Hydrolase"/>
</dbReference>
<reference evidence="2 3" key="1">
    <citation type="submission" date="2018-06" db="EMBL/GenBank/DDBJ databases">
        <title>Spirosoma sp. HMF3257 Genome sequencing and assembly.</title>
        <authorList>
            <person name="Kang H."/>
            <person name="Cha I."/>
            <person name="Kim H."/>
            <person name="Kang J."/>
            <person name="Joh K."/>
        </authorList>
    </citation>
    <scope>NUCLEOTIDE SEQUENCE [LARGE SCALE GENOMIC DNA]</scope>
    <source>
        <strain evidence="2 3">HMF3257</strain>
    </source>
</reference>
<dbReference type="PANTHER" id="PTHR37017:SF11">
    <property type="entry name" value="ESTERASE_LIPASE_THIOESTERASE DOMAIN-CONTAINING PROTEIN"/>
    <property type="match status" value="1"/>
</dbReference>
<dbReference type="EMBL" id="QLII01000001">
    <property type="protein sequence ID" value="RAI78145.1"/>
    <property type="molecule type" value="Genomic_DNA"/>
</dbReference>
<keyword evidence="2" id="KW-0378">Hydrolase</keyword>
<dbReference type="InterPro" id="IPR000073">
    <property type="entry name" value="AB_hydrolase_1"/>
</dbReference>
<evidence type="ECO:0000313" key="3">
    <source>
        <dbReference type="Proteomes" id="UP000249016"/>
    </source>
</evidence>
<dbReference type="GO" id="GO:0016787">
    <property type="term" value="F:hydrolase activity"/>
    <property type="evidence" value="ECO:0007669"/>
    <property type="project" value="UniProtKB-KW"/>
</dbReference>
<dbReference type="InterPro" id="IPR029058">
    <property type="entry name" value="AB_hydrolase_fold"/>
</dbReference>
<protein>
    <submittedName>
        <fullName evidence="2">Alpha/beta hydrolase</fullName>
    </submittedName>
</protein>
<proteinExistence type="predicted"/>
<evidence type="ECO:0000313" key="2">
    <source>
        <dbReference type="EMBL" id="RAI78145.1"/>
    </source>
</evidence>
<dbReference type="Proteomes" id="UP000249016">
    <property type="component" value="Unassembled WGS sequence"/>
</dbReference>
<dbReference type="Pfam" id="PF12697">
    <property type="entry name" value="Abhydrolase_6"/>
    <property type="match status" value="1"/>
</dbReference>
<dbReference type="PANTHER" id="PTHR37017">
    <property type="entry name" value="AB HYDROLASE-1 DOMAIN-CONTAINING PROTEIN-RELATED"/>
    <property type="match status" value="1"/>
</dbReference>
<sequence length="261" mass="27805">MKTSKRVILGALVSSIMTLSTTENVSAQASATGVKNVVLVHGTWADGSSWSKVIPLLEAKGLNVIAVQNPLTSLADDVAATKRAIELMNGPVLLVGHSWGGMVITEAGNHDKVTGLVYIAAAAPDEGQSFLELVQTAASTPGNDQIRPDAYGFVSLSPKGINEDFAQDLPESERKLMVATQGPQAFTALKEKITKAAWKSKPSWYVVAANDRMINPDLERTLARKLKASTLELKSSHVAMLAQPEKVAAFILEAAKKVKSM</sequence>
<accession>A0A327NTU4</accession>
<dbReference type="RefSeq" id="WP_111349644.1">
    <property type="nucleotide sequence ID" value="NZ_QLII01000001.1"/>
</dbReference>
<dbReference type="Gene3D" id="3.40.50.1820">
    <property type="entry name" value="alpha/beta hydrolase"/>
    <property type="match status" value="1"/>
</dbReference>
<keyword evidence="3" id="KW-1185">Reference proteome</keyword>
<organism evidence="2 3">
    <name type="scientific">Spirosoma telluris</name>
    <dbReference type="NCBI Taxonomy" id="2183553"/>
    <lineage>
        <taxon>Bacteria</taxon>
        <taxon>Pseudomonadati</taxon>
        <taxon>Bacteroidota</taxon>
        <taxon>Cytophagia</taxon>
        <taxon>Cytophagales</taxon>
        <taxon>Cytophagaceae</taxon>
        <taxon>Spirosoma</taxon>
    </lineage>
</organism>
<dbReference type="OrthoDB" id="9112061at2"/>
<evidence type="ECO:0000259" key="1">
    <source>
        <dbReference type="Pfam" id="PF12697"/>
    </source>
</evidence>
<name>A0A327NTU4_9BACT</name>
<gene>
    <name evidence="2" type="ORF">HMF3257_35935</name>
</gene>
<feature type="domain" description="AB hydrolase-1" evidence="1">
    <location>
        <begin position="37"/>
        <end position="249"/>
    </location>
</feature>
<dbReference type="AlphaFoldDB" id="A0A327NTU4"/>
<comment type="caution">
    <text evidence="2">The sequence shown here is derived from an EMBL/GenBank/DDBJ whole genome shotgun (WGS) entry which is preliminary data.</text>
</comment>